<evidence type="ECO:0000313" key="3">
    <source>
        <dbReference type="Proteomes" id="UP000004633"/>
    </source>
</evidence>
<dbReference type="InterPro" id="IPR012337">
    <property type="entry name" value="RNaseH-like_sf"/>
</dbReference>
<organism evidence="2 3">
    <name type="scientific">Selenomonas artemidis F0399</name>
    <dbReference type="NCBI Taxonomy" id="749551"/>
    <lineage>
        <taxon>Bacteria</taxon>
        <taxon>Bacillati</taxon>
        <taxon>Bacillota</taxon>
        <taxon>Negativicutes</taxon>
        <taxon>Selenomonadales</taxon>
        <taxon>Selenomonadaceae</taxon>
        <taxon>Selenomonas</taxon>
    </lineage>
</organism>
<dbReference type="GO" id="GO:0000150">
    <property type="term" value="F:DNA strand exchange activity"/>
    <property type="evidence" value="ECO:0007669"/>
    <property type="project" value="InterPro"/>
</dbReference>
<dbReference type="InterPro" id="IPR036397">
    <property type="entry name" value="RNaseH_sf"/>
</dbReference>
<dbReference type="GO" id="GO:0032196">
    <property type="term" value="P:transposition"/>
    <property type="evidence" value="ECO:0007669"/>
    <property type="project" value="TreeGrafter"/>
</dbReference>
<dbReference type="STRING" id="749551.HMPREF9555_01441"/>
<dbReference type="NCBIfam" id="NF033563">
    <property type="entry name" value="transpos_IS30"/>
    <property type="match status" value="1"/>
</dbReference>
<dbReference type="AlphaFoldDB" id="E7N367"/>
<name>E7N367_9FIRM</name>
<dbReference type="Pfam" id="PF02796">
    <property type="entry name" value="HTH_7"/>
    <property type="match status" value="1"/>
</dbReference>
<dbReference type="InterPro" id="IPR001584">
    <property type="entry name" value="Integrase_cat-core"/>
</dbReference>
<dbReference type="Gene3D" id="3.30.420.10">
    <property type="entry name" value="Ribonuclease H-like superfamily/Ribonuclease H"/>
    <property type="match status" value="1"/>
</dbReference>
<dbReference type="SUPFAM" id="SSF53098">
    <property type="entry name" value="Ribonuclease H-like"/>
    <property type="match status" value="1"/>
</dbReference>
<evidence type="ECO:0000259" key="1">
    <source>
        <dbReference type="PROSITE" id="PS50994"/>
    </source>
</evidence>
<dbReference type="RefSeq" id="WP_009350099.1">
    <property type="nucleotide sequence ID" value="NZ_GL638138.1"/>
</dbReference>
<dbReference type="Proteomes" id="UP000004633">
    <property type="component" value="Unassembled WGS sequence"/>
</dbReference>
<dbReference type="GO" id="GO:0015074">
    <property type="term" value="P:DNA integration"/>
    <property type="evidence" value="ECO:0007669"/>
    <property type="project" value="InterPro"/>
</dbReference>
<dbReference type="InterPro" id="IPR006120">
    <property type="entry name" value="Resolvase_HTH_dom"/>
</dbReference>
<dbReference type="GO" id="GO:0003677">
    <property type="term" value="F:DNA binding"/>
    <property type="evidence" value="ECO:0007669"/>
    <property type="project" value="InterPro"/>
</dbReference>
<dbReference type="EMBL" id="AECV01000025">
    <property type="protein sequence ID" value="EFW29342.1"/>
    <property type="molecule type" value="Genomic_DNA"/>
</dbReference>
<dbReference type="PANTHER" id="PTHR10948">
    <property type="entry name" value="TRANSPOSASE"/>
    <property type="match status" value="1"/>
</dbReference>
<keyword evidence="3" id="KW-1185">Reference proteome</keyword>
<reference evidence="2 3" key="1">
    <citation type="submission" date="2010-08" db="EMBL/GenBank/DDBJ databases">
        <authorList>
            <person name="Weinstock G."/>
            <person name="Sodergren E."/>
            <person name="Clifton S."/>
            <person name="Fulton L."/>
            <person name="Fulton B."/>
            <person name="Courtney L."/>
            <person name="Fronick C."/>
            <person name="Harrison M."/>
            <person name="Strong C."/>
            <person name="Farmer C."/>
            <person name="Delahaunty K."/>
            <person name="Markovic C."/>
            <person name="Hall O."/>
            <person name="Minx P."/>
            <person name="Tomlinson C."/>
            <person name="Mitreva M."/>
            <person name="Hou S."/>
            <person name="Chen J."/>
            <person name="Wollam A."/>
            <person name="Pepin K.H."/>
            <person name="Johnson M."/>
            <person name="Bhonagiri V."/>
            <person name="Zhang X."/>
            <person name="Suruliraj S."/>
            <person name="Warren W."/>
            <person name="Chinwalla A."/>
            <person name="Mardis E.R."/>
            <person name="Wilson R.K."/>
        </authorList>
    </citation>
    <scope>NUCLEOTIDE SEQUENCE [LARGE SCALE GENOMIC DNA]</scope>
    <source>
        <strain evidence="2 3">F0399</strain>
    </source>
</reference>
<comment type="caution">
    <text evidence="2">The sequence shown here is derived from an EMBL/GenBank/DDBJ whole genome shotgun (WGS) entry which is preliminary data.</text>
</comment>
<accession>E7N367</accession>
<dbReference type="InterPro" id="IPR051917">
    <property type="entry name" value="Transposase-Integrase"/>
</dbReference>
<dbReference type="GO" id="GO:0005829">
    <property type="term" value="C:cytosol"/>
    <property type="evidence" value="ECO:0007669"/>
    <property type="project" value="TreeGrafter"/>
</dbReference>
<protein>
    <submittedName>
        <fullName evidence="2">Integrase core domain protein</fullName>
    </submittedName>
</protein>
<proteinExistence type="predicted"/>
<evidence type="ECO:0000313" key="2">
    <source>
        <dbReference type="EMBL" id="EFW29342.1"/>
    </source>
</evidence>
<dbReference type="GO" id="GO:0004803">
    <property type="term" value="F:transposase activity"/>
    <property type="evidence" value="ECO:0007669"/>
    <property type="project" value="TreeGrafter"/>
</dbReference>
<dbReference type="PANTHER" id="PTHR10948:SF23">
    <property type="entry name" value="TRANSPOSASE INSI FOR INSERTION SEQUENCE ELEMENT IS30A-RELATED"/>
    <property type="match status" value="1"/>
</dbReference>
<sequence length="411" mass="47422">MKQTAPAPPLHIDKKCMQGIMISQSNRELQNFDSVHCKMKWDSKKRQAALYVLQCFHHKNRTEGAAMSHTHFTTTTRSYKHLDPYRRGQISALLSTGMSKTDIAKHVKISRSTLYRELTRGSVIQMRSDLTTYLSYFPDTAQKNYEENRRASRKHCKLQKAHAFLHYLQEQFFQQHMSIDAICSRTARDRLFDLLLCTKTVYNYIAKGMLPIKNIDLPQRVRRKNTPKQAKTGEPRFGQSIELRPDHVDTREEFGHFEIDSILGKQGTDSALLALDERSSRKRFLLPLAEKTSTCVNEAIRHLKNRLGGRFSLIFKSVTSDNGSEFSKLQEVFGDIPVYYAHPYTPSERGTNERQNGMVRRFIPKGTDIASLSPGTIQRVEDWMNNLPRKILGYDTPKERFDKYLALLAVS</sequence>
<dbReference type="Gene3D" id="1.10.10.60">
    <property type="entry name" value="Homeodomain-like"/>
    <property type="match status" value="1"/>
</dbReference>
<feature type="domain" description="Integrase catalytic" evidence="1">
    <location>
        <begin position="241"/>
        <end position="405"/>
    </location>
</feature>
<dbReference type="PROSITE" id="PS50994">
    <property type="entry name" value="INTEGRASE"/>
    <property type="match status" value="1"/>
</dbReference>
<dbReference type="InterPro" id="IPR053392">
    <property type="entry name" value="Transposase_IS30-like"/>
</dbReference>
<gene>
    <name evidence="2" type="ORF">HMPREF9555_01441</name>
</gene>
<dbReference type="HOGENOM" id="CLU_035706_0_2_9"/>